<evidence type="ECO:0000256" key="11">
    <source>
        <dbReference type="RuleBase" id="RU362091"/>
    </source>
</evidence>
<keyword evidence="4" id="KW-1003">Cell membrane</keyword>
<dbReference type="GO" id="GO:0006814">
    <property type="term" value="P:sodium ion transport"/>
    <property type="evidence" value="ECO:0007669"/>
    <property type="project" value="UniProtKB-KW"/>
</dbReference>
<gene>
    <name evidence="13" type="ORF">TKK_017777</name>
</gene>
<protein>
    <recommendedName>
        <fullName evidence="15">Sodium-coupled monocarboxylate transporter 1</fullName>
    </recommendedName>
</protein>
<dbReference type="GO" id="GO:0022857">
    <property type="term" value="F:transmembrane transporter activity"/>
    <property type="evidence" value="ECO:0007669"/>
    <property type="project" value="UniProtKB-ARBA"/>
</dbReference>
<evidence type="ECO:0000313" key="14">
    <source>
        <dbReference type="Proteomes" id="UP001627154"/>
    </source>
</evidence>
<feature type="transmembrane region" description="Helical" evidence="12">
    <location>
        <begin position="181"/>
        <end position="202"/>
    </location>
</feature>
<evidence type="ECO:0000256" key="10">
    <source>
        <dbReference type="ARBA" id="ARBA00023201"/>
    </source>
</evidence>
<dbReference type="InterPro" id="IPR051163">
    <property type="entry name" value="Sodium:Solute_Symporter_SSF"/>
</dbReference>
<name>A0ABD2W2V4_9HYME</name>
<organism evidence="13 14">
    <name type="scientific">Trichogramma kaykai</name>
    <dbReference type="NCBI Taxonomy" id="54128"/>
    <lineage>
        <taxon>Eukaryota</taxon>
        <taxon>Metazoa</taxon>
        <taxon>Ecdysozoa</taxon>
        <taxon>Arthropoda</taxon>
        <taxon>Hexapoda</taxon>
        <taxon>Insecta</taxon>
        <taxon>Pterygota</taxon>
        <taxon>Neoptera</taxon>
        <taxon>Endopterygota</taxon>
        <taxon>Hymenoptera</taxon>
        <taxon>Apocrita</taxon>
        <taxon>Proctotrupomorpha</taxon>
        <taxon>Chalcidoidea</taxon>
        <taxon>Trichogrammatidae</taxon>
        <taxon>Trichogramma</taxon>
    </lineage>
</organism>
<evidence type="ECO:0000256" key="2">
    <source>
        <dbReference type="ARBA" id="ARBA00006434"/>
    </source>
</evidence>
<dbReference type="PANTHER" id="PTHR42985">
    <property type="entry name" value="SODIUM-COUPLED MONOCARBOXYLATE TRANSPORTER"/>
    <property type="match status" value="1"/>
</dbReference>
<evidence type="ECO:0000256" key="9">
    <source>
        <dbReference type="ARBA" id="ARBA00023136"/>
    </source>
</evidence>
<evidence type="ECO:0000256" key="1">
    <source>
        <dbReference type="ARBA" id="ARBA00004651"/>
    </source>
</evidence>
<feature type="transmembrane region" description="Helical" evidence="12">
    <location>
        <begin position="433"/>
        <end position="452"/>
    </location>
</feature>
<dbReference type="Proteomes" id="UP001627154">
    <property type="component" value="Unassembled WGS sequence"/>
</dbReference>
<feature type="transmembrane region" description="Helical" evidence="12">
    <location>
        <begin position="401"/>
        <end position="421"/>
    </location>
</feature>
<keyword evidence="14" id="KW-1185">Reference proteome</keyword>
<keyword evidence="3" id="KW-0813">Transport</keyword>
<dbReference type="InterPro" id="IPR038377">
    <property type="entry name" value="Na/Glc_symporter_sf"/>
</dbReference>
<comment type="caution">
    <text evidence="13">The sequence shown here is derived from an EMBL/GenBank/DDBJ whole genome shotgun (WGS) entry which is preliminary data.</text>
</comment>
<dbReference type="AlphaFoldDB" id="A0ABD2W2V4"/>
<keyword evidence="9 12" id="KW-0472">Membrane</keyword>
<evidence type="ECO:0000256" key="6">
    <source>
        <dbReference type="ARBA" id="ARBA00022989"/>
    </source>
</evidence>
<feature type="transmembrane region" description="Helical" evidence="12">
    <location>
        <begin position="102"/>
        <end position="124"/>
    </location>
</feature>
<dbReference type="NCBIfam" id="TIGR00813">
    <property type="entry name" value="sss"/>
    <property type="match status" value="1"/>
</dbReference>
<feature type="transmembrane region" description="Helical" evidence="12">
    <location>
        <begin position="145"/>
        <end position="169"/>
    </location>
</feature>
<sequence>MDLNATTAKSTVMVTMVLGQATKSLVFGWTDYLLFSALLGLSLFIGVFFAFCSKQDSAAEYLFGGKKMGYFPVAVSTVASMISGASLIGFPTEVYQYGSQIILLFVSFALGSVLTACVFMPVYYKLEVTSTYEYLELRFSPNLRYFASVMYIVSLMIYIPLVVYVPALAFSQISGANIHTITPILSLVCITYTTIGGVKAVIWTDTIQFIFTLGGLFTFMFLGVKSAGGIAAVWKIADAGGRLDVFDFDPSPFARTTFWGLIIGMTFSNVSSVSIGQKYVQRLLSIKKESDLAKTLLWVGIGCFIIVVAVTITGITMYARYASCDPISAGAIDKSDKIVPYYIMDIAGDLPGLPGIFLAGIVSSALSTMSAALNTLSGTIYEDFIDRWIPESPKKDAKAALIMKGISFLIGLITIALIFLIEHLGSIFEMAMSLRSVVEGPMLGIFLCGMFLPRVGKRGALWGGIVSLLIMAWILGGSKWYSSQGRLKNPTLPMSTENCSAISFPASMLDNATTTSTTTTSPILDPALVVADEPMLIYKISMLYLVMVGTIIAVVVAVAVSWTTGEWNTTETQPDLLSPVVKRFYAKKSSSSYDEVATDERQLHDHALKKLNDQHQLHTDELKDT</sequence>
<evidence type="ECO:0008006" key="15">
    <source>
        <dbReference type="Google" id="ProtNLM"/>
    </source>
</evidence>
<comment type="similarity">
    <text evidence="2 11">Belongs to the sodium:solute symporter (SSF) (TC 2.A.21) family.</text>
</comment>
<keyword evidence="5 12" id="KW-0812">Transmembrane</keyword>
<dbReference type="CDD" id="cd11492">
    <property type="entry name" value="SLC5sbd_NIS-SMVT"/>
    <property type="match status" value="1"/>
</dbReference>
<evidence type="ECO:0000256" key="5">
    <source>
        <dbReference type="ARBA" id="ARBA00022692"/>
    </source>
</evidence>
<dbReference type="PANTHER" id="PTHR42985:SF21">
    <property type="entry name" value="SODIUM-DEPENDENT MULTIVITAMIN TRANSPORTER-LIKE PROTEIN"/>
    <property type="match status" value="1"/>
</dbReference>
<dbReference type="InterPro" id="IPR001734">
    <property type="entry name" value="Na/solute_symporter"/>
</dbReference>
<evidence type="ECO:0000256" key="4">
    <source>
        <dbReference type="ARBA" id="ARBA00022475"/>
    </source>
</evidence>
<feature type="transmembrane region" description="Helical" evidence="12">
    <location>
        <begin position="209"/>
        <end position="237"/>
    </location>
</feature>
<feature type="transmembrane region" description="Helical" evidence="12">
    <location>
        <begin position="257"/>
        <end position="275"/>
    </location>
</feature>
<accession>A0ABD2W2V4</accession>
<evidence type="ECO:0000256" key="3">
    <source>
        <dbReference type="ARBA" id="ARBA00022448"/>
    </source>
</evidence>
<proteinExistence type="inferred from homology"/>
<keyword evidence="8" id="KW-0406">Ion transport</keyword>
<keyword evidence="6 12" id="KW-1133">Transmembrane helix</keyword>
<dbReference type="Pfam" id="PF00474">
    <property type="entry name" value="SSF"/>
    <property type="match status" value="1"/>
</dbReference>
<comment type="subcellular location">
    <subcellularLocation>
        <location evidence="1">Cell membrane</location>
        <topology evidence="1">Multi-pass membrane protein</topology>
    </subcellularLocation>
</comment>
<evidence type="ECO:0000256" key="8">
    <source>
        <dbReference type="ARBA" id="ARBA00023065"/>
    </source>
</evidence>
<feature type="transmembrane region" description="Helical" evidence="12">
    <location>
        <begin position="71"/>
        <end position="90"/>
    </location>
</feature>
<keyword evidence="7" id="KW-0915">Sodium</keyword>
<evidence type="ECO:0000256" key="12">
    <source>
        <dbReference type="SAM" id="Phobius"/>
    </source>
</evidence>
<feature type="transmembrane region" description="Helical" evidence="12">
    <location>
        <begin position="296"/>
        <end position="319"/>
    </location>
</feature>
<keyword evidence="10" id="KW-0739">Sodium transport</keyword>
<feature type="transmembrane region" description="Helical" evidence="12">
    <location>
        <begin position="356"/>
        <end position="381"/>
    </location>
</feature>
<dbReference type="GO" id="GO:0005886">
    <property type="term" value="C:plasma membrane"/>
    <property type="evidence" value="ECO:0007669"/>
    <property type="project" value="UniProtKB-SubCell"/>
</dbReference>
<dbReference type="EMBL" id="JBJJXI010000143">
    <property type="protein sequence ID" value="KAL3386850.1"/>
    <property type="molecule type" value="Genomic_DNA"/>
</dbReference>
<reference evidence="13 14" key="1">
    <citation type="journal article" date="2024" name="bioRxiv">
        <title>A reference genome for Trichogramma kaykai: A tiny desert-dwelling parasitoid wasp with competing sex-ratio distorters.</title>
        <authorList>
            <person name="Culotta J."/>
            <person name="Lindsey A.R."/>
        </authorList>
    </citation>
    <scope>NUCLEOTIDE SEQUENCE [LARGE SCALE GENOMIC DNA]</scope>
    <source>
        <strain evidence="13 14">KSX58</strain>
    </source>
</reference>
<evidence type="ECO:0000256" key="7">
    <source>
        <dbReference type="ARBA" id="ARBA00023053"/>
    </source>
</evidence>
<feature type="transmembrane region" description="Helical" evidence="12">
    <location>
        <begin position="542"/>
        <end position="562"/>
    </location>
</feature>
<dbReference type="Gene3D" id="1.20.1730.10">
    <property type="entry name" value="Sodium/glucose cotransporter"/>
    <property type="match status" value="1"/>
</dbReference>
<evidence type="ECO:0000313" key="13">
    <source>
        <dbReference type="EMBL" id="KAL3386850.1"/>
    </source>
</evidence>
<feature type="transmembrane region" description="Helical" evidence="12">
    <location>
        <begin position="459"/>
        <end position="476"/>
    </location>
</feature>
<feature type="transmembrane region" description="Helical" evidence="12">
    <location>
        <begin position="32"/>
        <end position="51"/>
    </location>
</feature>
<dbReference type="PROSITE" id="PS50283">
    <property type="entry name" value="NA_SOLUT_SYMP_3"/>
    <property type="match status" value="1"/>
</dbReference>